<dbReference type="Proteomes" id="UP000284706">
    <property type="component" value="Unassembled WGS sequence"/>
</dbReference>
<keyword evidence="4" id="KW-1185">Reference proteome</keyword>
<sequence length="288" mass="31700">MASSTPICQFTRSPPLNTDIAGIGVRISTGLIAWLFTFIPLFVFALGSGMVRTRSRFRTAGSRGWDSIQMELSSHIMLVLHVGYTVSLLRNYATFGSTPECNHAARIFFFGTHRVTNTWFISWTIVYAISLVFIYSMLLKASTSMLSQKASREEGERKDAGDEGEGKDIKEPTTGSNVLTNYLRGTLTFIALVIWIAFTEVTVVKNDFAPSDAPAWQFGQIFPMILLAVPALAAARAVAEFIQHTGEKTMGKDEEYALSDLPATGQEEKTEEKTDEGDSPTVESIEVS</sequence>
<feature type="transmembrane region" description="Helical" evidence="2">
    <location>
        <begin position="218"/>
        <end position="239"/>
    </location>
</feature>
<dbReference type="AlphaFoldDB" id="A0A409Y248"/>
<feature type="transmembrane region" description="Helical" evidence="2">
    <location>
        <begin position="72"/>
        <end position="89"/>
    </location>
</feature>
<name>A0A409Y248_9AGAR</name>
<accession>A0A409Y248</accession>
<organism evidence="3 4">
    <name type="scientific">Gymnopilus dilepis</name>
    <dbReference type="NCBI Taxonomy" id="231916"/>
    <lineage>
        <taxon>Eukaryota</taxon>
        <taxon>Fungi</taxon>
        <taxon>Dikarya</taxon>
        <taxon>Basidiomycota</taxon>
        <taxon>Agaricomycotina</taxon>
        <taxon>Agaricomycetes</taxon>
        <taxon>Agaricomycetidae</taxon>
        <taxon>Agaricales</taxon>
        <taxon>Agaricineae</taxon>
        <taxon>Hymenogastraceae</taxon>
        <taxon>Gymnopilus</taxon>
    </lineage>
</organism>
<dbReference type="OrthoDB" id="3041655at2759"/>
<evidence type="ECO:0000256" key="2">
    <source>
        <dbReference type="SAM" id="Phobius"/>
    </source>
</evidence>
<feature type="transmembrane region" description="Helical" evidence="2">
    <location>
        <begin position="119"/>
        <end position="139"/>
    </location>
</feature>
<evidence type="ECO:0000313" key="4">
    <source>
        <dbReference type="Proteomes" id="UP000284706"/>
    </source>
</evidence>
<proteinExistence type="predicted"/>
<dbReference type="InParanoid" id="A0A409Y248"/>
<feature type="transmembrane region" description="Helical" evidence="2">
    <location>
        <begin position="31"/>
        <end position="51"/>
    </location>
</feature>
<protein>
    <submittedName>
        <fullName evidence="3">Uncharacterized protein</fullName>
    </submittedName>
</protein>
<keyword evidence="2" id="KW-1133">Transmembrane helix</keyword>
<feature type="transmembrane region" description="Helical" evidence="2">
    <location>
        <begin position="179"/>
        <end position="198"/>
    </location>
</feature>
<evidence type="ECO:0000256" key="1">
    <source>
        <dbReference type="SAM" id="MobiDB-lite"/>
    </source>
</evidence>
<feature type="compositionally biased region" description="Basic and acidic residues" evidence="1">
    <location>
        <begin position="150"/>
        <end position="171"/>
    </location>
</feature>
<keyword evidence="2" id="KW-0812">Transmembrane</keyword>
<feature type="region of interest" description="Disordered" evidence="1">
    <location>
        <begin position="150"/>
        <end position="172"/>
    </location>
</feature>
<comment type="caution">
    <text evidence="3">The sequence shown here is derived from an EMBL/GenBank/DDBJ whole genome shotgun (WGS) entry which is preliminary data.</text>
</comment>
<keyword evidence="2" id="KW-0472">Membrane</keyword>
<reference evidence="3 4" key="1">
    <citation type="journal article" date="2018" name="Evol. Lett.">
        <title>Horizontal gene cluster transfer increased hallucinogenic mushroom diversity.</title>
        <authorList>
            <person name="Reynolds H.T."/>
            <person name="Vijayakumar V."/>
            <person name="Gluck-Thaler E."/>
            <person name="Korotkin H.B."/>
            <person name="Matheny P.B."/>
            <person name="Slot J.C."/>
        </authorList>
    </citation>
    <scope>NUCLEOTIDE SEQUENCE [LARGE SCALE GENOMIC DNA]</scope>
    <source>
        <strain evidence="3 4">SRW20</strain>
    </source>
</reference>
<evidence type="ECO:0000313" key="3">
    <source>
        <dbReference type="EMBL" id="PPQ97043.1"/>
    </source>
</evidence>
<gene>
    <name evidence="3" type="ORF">CVT26_001301</name>
</gene>
<feature type="region of interest" description="Disordered" evidence="1">
    <location>
        <begin position="252"/>
        <end position="288"/>
    </location>
</feature>
<dbReference type="EMBL" id="NHYE01001297">
    <property type="protein sequence ID" value="PPQ97043.1"/>
    <property type="molecule type" value="Genomic_DNA"/>
</dbReference>